<sequence>MKRSVQINLRSFFTRKITIFKWQFNLFAFVCISIGVVLGLYAGAVNIFKSYAVNDTFQTWTFNIANANNYTYDSEFIAVNNSGAHLGVNKLTNGSLDTDLAGWSDAQSYIIKDEFTDTRAGGSVNGTSATPTGGLRSVTDTNSKLSIGGGSLIFTTGGVAAGDPGLRYSSMSRTPGRIIYGKITLDNVGNSGYTTFGFDDNTVTRIEDGALFYDGRVYHFGAGANVGEDVSKGVEYDTAVIQRSSGSYLFLKGGIYTSWTLISISNTGSFATTYPGFGVYTSTISALAAGLIRVPTTTWIPTPLAYDTFTRSDGSAGSTEAAGPDSQTTERLSWSTGTISSNGMKITPSVGSELVTDGGMENWTSATNLTSWTEYLAGTSTLNQESSITHSGSYSSRSDIDASGSYAQAVQSLSGSIGDWVASSVWGRASASGKTFYSMSTGSRILTEAGSENPGTTWTRYYNSWRVLSSGDLSIWPVYRSSASSSSLYRDDISVKKLSLPSLFSVLSTSDSDVLAEVNVTMEPGNPAGLVLNLDSTSNPQNFVIAYHDGGNVKLEKSVGGVYTSVQSTAVTYVAGAPLKVTKTGTKYKIYYNNALVGSEQTISDAGIISNTNHGVFSTYSENTFDNFALWARGSGGEYNDIPAEDLTATYETTTKYSGAGSAKLITSGNNANFLQSINTGDTNVYSLVTYAYTDGSAVTSSDLVLYHDGSVVPTQFTSVGGGWYRLTGTITGAASSKDVGIRVKAGKTVYVDEFLLYKLGEVTLTNSKFESDVSGWSGTQSYLLQDEFTDTRAAGSVNGTSATPTGGVRTVADTSSQLSIGGGRVQIGDAPASYTNISYPQITRQSGRALIGNLKNNFSYSAPMFGFDDTVGGQIADGVRFASGGGFSIYDGALTAGVGTYVAGTDYTLAVIQRAAGNYYFIKGGAYSNWSLLYMTNNSTGNRYPSLSAQTPITSVSSDYIRVPSLSWLPTPLAYDTFTRADGVIGNSETTGPDSQTTPSLVWTGGTISGNKITITPEIGSELVTNGNMEIGDPPSSWSSTSTFDGVADERTGGSGAQSVDITGVSGGVFQDLLSTNGTWVSISNWQKNITGGFPKVFVYGGPGYTNPIYDKYGSSDGSWHNYIGSGRVTSTAPRVYLYLTTTGHEYRYDDISVKPLTLSSLFSTVSTSDSDVMADANVTLTSGTQAGLVLNLDSTSNPQNFVIAYHDGTNVKLEKSVAGVYTTVQTTAVTYSAGAQLRVIKDGTKYRVYYNNTLVGAELTISDAGIISNTKHGLFSTYSGNTFDNFSLFARGTGGEYTDIPAEDVTATYSTVHKYTGNGSALLSTGGNDSNFVQSINVGDTSQYSLVAYAYTDGSAVTANDLELYYNDSVLSTTFTDMGGGWYKLSGVFTGIASSKDLGVRVKASKTVYVDDISLYQQSAYSIFNTDGYYNQLVTSWDSFSSDVTTPGSSSIKYQVCTNDGDVCESGVGANWKYWNGSVWSAASNLTTHTNTAAQLTQSVMQELDTLTQKISVKVILNPDGINFPNIANMIVGMTTDTTDPVNATLSRFMKTPTLSCDYTDNCWTGVSTPIFEWEGGDDNESGLKGYCLYFGTDEAGDPAHNKGKLGTSPVPVSGTSCQFIISGEQLDLSTAGYLGTALSNDDTFITSANTYYLNIKSVDNAGNVVNVSETIRFRYDETAPTNVSYISTPSGNFSNVVDMSFSWPVSGAGISHDDESDVLGWQYQINSMSGEWQGTQHSDLYDIDYIPLGESSYTLAEVRDGSFIVSGDNIIYFRTVDNVGNFSGTSTIRTGNISYGGEAPDFAPTDIVTVTPTTSETNSYALSWPAATPSVGTEVAHYYYMINTPPPSTLNTLQSNTAAYLDNGTSLTVSARAMSNVNKGSNTVYVVAVDDADVPNYSPSNYITGTFTLDSTNPDNVGNLVVSDSSIKSQSQWNVTLTWTAPEYQGAGNLSYLVYRSEDGISFIQVGSSSGFSYVDSAPESRQYFYKIVTKDGADALSSGTNTVTIIPTGKWTAPADLESAPFVSSITTKKAQITWSTSRASDSKIAFGTKSGLYFEEEPSNSDQVTSHSINLSGLNPNTTYFYVAKWTDEDGNTGISEEKSFKTQAAPVIKNVLAKNIGLSSAIIQFTSKGSSKVKIYYGESSNFGGVKEVPTSPIETTYTVELTGLKDGTKYFYKLNAFDVETSEYDGTILDFITLPKPRISEIVLQEVSGTSQTTILVTWQTNTEVSSIITYYPEGRIDQARDEVIVTLKKGEHKMIIRGLLPQTSYYLVVKGRDRIGNEAVSDSYKFATSTDSRAPQISGMLVEGSTIPAVSSTAEETKAQLIVSWNTDEPATSQIEYGEGTGTSYPQKTQLDNNLTLNHIVIISGLSPSKVYHLRVLSKDKAGNEGKSIDTVTITPKSTDNALNLVITNLQEIFGVLGR</sequence>
<protein>
    <submittedName>
        <fullName evidence="4">Carbohydrate-binding CenC domain protein</fullName>
    </submittedName>
</protein>
<keyword evidence="2" id="KW-1133">Transmembrane helix</keyword>
<proteinExistence type="predicted"/>
<evidence type="ECO:0000256" key="2">
    <source>
        <dbReference type="SAM" id="Phobius"/>
    </source>
</evidence>
<feature type="transmembrane region" description="Helical" evidence="2">
    <location>
        <begin position="24"/>
        <end position="44"/>
    </location>
</feature>
<evidence type="ECO:0000259" key="3">
    <source>
        <dbReference type="PROSITE" id="PS50853"/>
    </source>
</evidence>
<feature type="domain" description="Fibronectin type-III" evidence="3">
    <location>
        <begin position="2017"/>
        <end position="2111"/>
    </location>
</feature>
<dbReference type="Gene3D" id="2.60.40.380">
    <property type="entry name" value="Purple acid phosphatase-like, N-terminal"/>
    <property type="match status" value="1"/>
</dbReference>
<dbReference type="SUPFAM" id="SSF49363">
    <property type="entry name" value="Purple acid phosphatase, N-terminal domain"/>
    <property type="match status" value="1"/>
</dbReference>
<organism evidence="4 5">
    <name type="scientific">candidate division WS6 bacterium GW2011_GWF2_39_15</name>
    <dbReference type="NCBI Taxonomy" id="1619100"/>
    <lineage>
        <taxon>Bacteria</taxon>
        <taxon>Candidatus Dojkabacteria</taxon>
    </lineage>
</organism>
<evidence type="ECO:0000313" key="4">
    <source>
        <dbReference type="EMBL" id="KKR05699.1"/>
    </source>
</evidence>
<keyword evidence="2" id="KW-0812">Transmembrane</keyword>
<dbReference type="InterPro" id="IPR003961">
    <property type="entry name" value="FN3_dom"/>
</dbReference>
<dbReference type="GO" id="GO:0003993">
    <property type="term" value="F:acid phosphatase activity"/>
    <property type="evidence" value="ECO:0007669"/>
    <property type="project" value="InterPro"/>
</dbReference>
<accession>A0A0G0MNR8</accession>
<dbReference type="PROSITE" id="PS50853">
    <property type="entry name" value="FN3"/>
    <property type="match status" value="2"/>
</dbReference>
<feature type="region of interest" description="Disordered" evidence="1">
    <location>
        <begin position="311"/>
        <end position="331"/>
    </location>
</feature>
<dbReference type="InterPro" id="IPR036116">
    <property type="entry name" value="FN3_sf"/>
</dbReference>
<dbReference type="GO" id="GO:0046872">
    <property type="term" value="F:metal ion binding"/>
    <property type="evidence" value="ECO:0007669"/>
    <property type="project" value="InterPro"/>
</dbReference>
<dbReference type="InterPro" id="IPR008963">
    <property type="entry name" value="Purple_acid_Pase-like_N"/>
</dbReference>
<evidence type="ECO:0000256" key="1">
    <source>
        <dbReference type="SAM" id="MobiDB-lite"/>
    </source>
</evidence>
<dbReference type="InterPro" id="IPR013783">
    <property type="entry name" value="Ig-like_fold"/>
</dbReference>
<dbReference type="CDD" id="cd00063">
    <property type="entry name" value="FN3"/>
    <property type="match status" value="1"/>
</dbReference>
<keyword evidence="2" id="KW-0472">Membrane</keyword>
<evidence type="ECO:0000313" key="5">
    <source>
        <dbReference type="Proteomes" id="UP000034799"/>
    </source>
</evidence>
<dbReference type="SUPFAM" id="SSF49265">
    <property type="entry name" value="Fibronectin type III"/>
    <property type="match status" value="1"/>
</dbReference>
<dbReference type="STRING" id="1619100.UT34_C0002G0206"/>
<comment type="caution">
    <text evidence="4">The sequence shown here is derived from an EMBL/GenBank/DDBJ whole genome shotgun (WGS) entry which is preliminary data.</text>
</comment>
<dbReference type="PATRIC" id="fig|1619100.3.peg.755"/>
<dbReference type="EMBL" id="LBWK01000002">
    <property type="protein sequence ID" value="KKR05699.1"/>
    <property type="molecule type" value="Genomic_DNA"/>
</dbReference>
<dbReference type="SMART" id="SM00060">
    <property type="entry name" value="FN3"/>
    <property type="match status" value="4"/>
</dbReference>
<gene>
    <name evidence="4" type="ORF">UT34_C0002G0206</name>
</gene>
<dbReference type="Proteomes" id="UP000034799">
    <property type="component" value="Unassembled WGS sequence"/>
</dbReference>
<feature type="domain" description="Fibronectin type-III" evidence="3">
    <location>
        <begin position="2205"/>
        <end position="2299"/>
    </location>
</feature>
<reference evidence="4 5" key="1">
    <citation type="journal article" date="2015" name="Nature">
        <title>rRNA introns, odd ribosomes, and small enigmatic genomes across a large radiation of phyla.</title>
        <authorList>
            <person name="Brown C.T."/>
            <person name="Hug L.A."/>
            <person name="Thomas B.C."/>
            <person name="Sharon I."/>
            <person name="Castelle C.J."/>
            <person name="Singh A."/>
            <person name="Wilkins M.J."/>
            <person name="Williams K.H."/>
            <person name="Banfield J.F."/>
        </authorList>
    </citation>
    <scope>NUCLEOTIDE SEQUENCE [LARGE SCALE GENOMIC DNA]</scope>
</reference>
<name>A0A0G0MNR8_9BACT</name>
<dbReference type="Gene3D" id="2.60.40.10">
    <property type="entry name" value="Immunoglobulins"/>
    <property type="match status" value="2"/>
</dbReference>